<sequence>MEAGVTLQGLPEDPVSRRGRGRNFSGEGIQNAPSDRRTIHGVFLGTSKTAAGKEELHGAPSRLVRRASRSHLASFRHEPGLRPVEKQSLARWIGEKAEPEEKNRCVADGVNVLQRTSGISPKGVKVGHIIDHFLSHELKLLAADKKGGFVVAPLTLYSTRTRQAIDRNFMLVNPGALTKV</sequence>
<protein>
    <submittedName>
        <fullName evidence="1">Uncharacterized protein</fullName>
    </submittedName>
</protein>
<evidence type="ECO:0000313" key="2">
    <source>
        <dbReference type="Proteomes" id="UP000805193"/>
    </source>
</evidence>
<proteinExistence type="predicted"/>
<comment type="caution">
    <text evidence="1">The sequence shown here is derived from an EMBL/GenBank/DDBJ whole genome shotgun (WGS) entry which is preliminary data.</text>
</comment>
<evidence type="ECO:0000313" key="1">
    <source>
        <dbReference type="EMBL" id="KAG0429395.1"/>
    </source>
</evidence>
<name>A0AC60Q7F7_IXOPE</name>
<organism evidence="1 2">
    <name type="scientific">Ixodes persulcatus</name>
    <name type="common">Taiga tick</name>
    <dbReference type="NCBI Taxonomy" id="34615"/>
    <lineage>
        <taxon>Eukaryota</taxon>
        <taxon>Metazoa</taxon>
        <taxon>Ecdysozoa</taxon>
        <taxon>Arthropoda</taxon>
        <taxon>Chelicerata</taxon>
        <taxon>Arachnida</taxon>
        <taxon>Acari</taxon>
        <taxon>Parasitiformes</taxon>
        <taxon>Ixodida</taxon>
        <taxon>Ixodoidea</taxon>
        <taxon>Ixodidae</taxon>
        <taxon>Ixodinae</taxon>
        <taxon>Ixodes</taxon>
    </lineage>
</organism>
<dbReference type="EMBL" id="JABSTQ010009418">
    <property type="protein sequence ID" value="KAG0429395.1"/>
    <property type="molecule type" value="Genomic_DNA"/>
</dbReference>
<accession>A0AC60Q7F7</accession>
<gene>
    <name evidence="1" type="ORF">HPB47_023710</name>
</gene>
<reference evidence="1 2" key="1">
    <citation type="journal article" date="2020" name="Cell">
        <title>Large-Scale Comparative Analyses of Tick Genomes Elucidate Their Genetic Diversity and Vector Capacities.</title>
        <authorList>
            <consortium name="Tick Genome and Microbiome Consortium (TIGMIC)"/>
            <person name="Jia N."/>
            <person name="Wang J."/>
            <person name="Shi W."/>
            <person name="Du L."/>
            <person name="Sun Y."/>
            <person name="Zhan W."/>
            <person name="Jiang J.F."/>
            <person name="Wang Q."/>
            <person name="Zhang B."/>
            <person name="Ji P."/>
            <person name="Bell-Sakyi L."/>
            <person name="Cui X.M."/>
            <person name="Yuan T.T."/>
            <person name="Jiang B.G."/>
            <person name="Yang W.F."/>
            <person name="Lam T.T."/>
            <person name="Chang Q.C."/>
            <person name="Ding S.J."/>
            <person name="Wang X.J."/>
            <person name="Zhu J.G."/>
            <person name="Ruan X.D."/>
            <person name="Zhao L."/>
            <person name="Wei J.T."/>
            <person name="Ye R.Z."/>
            <person name="Que T.C."/>
            <person name="Du C.H."/>
            <person name="Zhou Y.H."/>
            <person name="Cheng J.X."/>
            <person name="Dai P.F."/>
            <person name="Guo W.B."/>
            <person name="Han X.H."/>
            <person name="Huang E.J."/>
            <person name="Li L.F."/>
            <person name="Wei W."/>
            <person name="Gao Y.C."/>
            <person name="Liu J.Z."/>
            <person name="Shao H.Z."/>
            <person name="Wang X."/>
            <person name="Wang C.C."/>
            <person name="Yang T.C."/>
            <person name="Huo Q.B."/>
            <person name="Li W."/>
            <person name="Chen H.Y."/>
            <person name="Chen S.E."/>
            <person name="Zhou L.G."/>
            <person name="Ni X.B."/>
            <person name="Tian J.H."/>
            <person name="Sheng Y."/>
            <person name="Liu T."/>
            <person name="Pan Y.S."/>
            <person name="Xia L.Y."/>
            <person name="Li J."/>
            <person name="Zhao F."/>
            <person name="Cao W.C."/>
        </authorList>
    </citation>
    <scope>NUCLEOTIDE SEQUENCE [LARGE SCALE GENOMIC DNA]</scope>
    <source>
        <strain evidence="1">Iper-2018</strain>
    </source>
</reference>
<dbReference type="Proteomes" id="UP000805193">
    <property type="component" value="Unassembled WGS sequence"/>
</dbReference>
<keyword evidence="2" id="KW-1185">Reference proteome</keyword>